<comment type="caution">
    <text evidence="1">The sequence shown here is derived from an EMBL/GenBank/DDBJ whole genome shotgun (WGS) entry which is preliminary data.</text>
</comment>
<sequence>MERIIDLHCHPTLKAFGHSFKKKPTGKNTADTNQKSSIWHHDPPQGADLLFEKLSGIAKFRQADFTSQLYGEVSVIVLSLYPLEKGFLRNKLGQNILVDTLLNFVNGVSKDFIDYAQATDTYYKDLLAEYDYVKQLHNTEILLDGVRTKYVLINSLDEIDDYEQAGVRTIFVMLSIEGGHVFDCGYLGKTADPKMVLKHVKAVKNWDFPPLFISPAHHFFSELCGHAESINVKIVDWLTNQEYKMNTGFTDLGKDVVRTLLEKDEKGRRIFIDVKHMSPLSRQDYYQLLDEEYPKNEIPVVVSHGAANGLVSFKDKTNTHNPHLKRKLLATDINIFDEEIIRIEESNGLFGIQIDERRICSKSERKESSRLLQSQRKRKRAKSKLVWNQIQYIAELLDAKGLPAWDIQCIGSDFDGGVNVVNHFWTSKEFPDLGNHLEYHAAKFMELKQEELKPFNRLSPELIIDKFMGLNAESFINEAR</sequence>
<dbReference type="OrthoDB" id="611177at2"/>
<dbReference type="Gene3D" id="3.20.20.140">
    <property type="entry name" value="Metal-dependent hydrolases"/>
    <property type="match status" value="1"/>
</dbReference>
<evidence type="ECO:0000313" key="2">
    <source>
        <dbReference type="Proteomes" id="UP000294848"/>
    </source>
</evidence>
<dbReference type="GO" id="GO:0070573">
    <property type="term" value="F:metallodipeptidase activity"/>
    <property type="evidence" value="ECO:0007669"/>
    <property type="project" value="InterPro"/>
</dbReference>
<dbReference type="SUPFAM" id="SSF51556">
    <property type="entry name" value="Metallo-dependent hydrolases"/>
    <property type="match status" value="1"/>
</dbReference>
<dbReference type="RefSeq" id="WP_133465435.1">
    <property type="nucleotide sequence ID" value="NZ_SNWI01000006.1"/>
</dbReference>
<accession>A0A4R6GY08</accession>
<dbReference type="AlphaFoldDB" id="A0A4R6GY08"/>
<name>A0A4R6GY08_9BACT</name>
<protein>
    <submittedName>
        <fullName evidence="1">Membrane dipeptidase (Peptidase family M19)</fullName>
    </submittedName>
</protein>
<dbReference type="InterPro" id="IPR008257">
    <property type="entry name" value="Pept_M19"/>
</dbReference>
<dbReference type="EMBL" id="SNWI01000006">
    <property type="protein sequence ID" value="TDN99880.1"/>
    <property type="molecule type" value="Genomic_DNA"/>
</dbReference>
<dbReference type="Proteomes" id="UP000294848">
    <property type="component" value="Unassembled WGS sequence"/>
</dbReference>
<proteinExistence type="predicted"/>
<organism evidence="1 2">
    <name type="scientific">Sunxiuqinia elliptica</name>
    <dbReference type="NCBI Taxonomy" id="655355"/>
    <lineage>
        <taxon>Bacteria</taxon>
        <taxon>Pseudomonadati</taxon>
        <taxon>Bacteroidota</taxon>
        <taxon>Bacteroidia</taxon>
        <taxon>Marinilabiliales</taxon>
        <taxon>Prolixibacteraceae</taxon>
        <taxon>Sunxiuqinia</taxon>
    </lineage>
</organism>
<reference evidence="1 2" key="1">
    <citation type="submission" date="2019-03" db="EMBL/GenBank/DDBJ databases">
        <title>Freshwater and sediment microbial communities from various areas in North America, analyzing microbe dynamics in response to fracking.</title>
        <authorList>
            <person name="Lamendella R."/>
        </authorList>
    </citation>
    <scope>NUCLEOTIDE SEQUENCE [LARGE SCALE GENOMIC DNA]</scope>
    <source>
        <strain evidence="1 2">114D</strain>
    </source>
</reference>
<gene>
    <name evidence="1" type="ORF">DET52_10689</name>
</gene>
<dbReference type="GO" id="GO:0006508">
    <property type="term" value="P:proteolysis"/>
    <property type="evidence" value="ECO:0007669"/>
    <property type="project" value="InterPro"/>
</dbReference>
<dbReference type="Pfam" id="PF01244">
    <property type="entry name" value="Peptidase_M19"/>
    <property type="match status" value="1"/>
</dbReference>
<dbReference type="InterPro" id="IPR032466">
    <property type="entry name" value="Metal_Hydrolase"/>
</dbReference>
<evidence type="ECO:0000313" key="1">
    <source>
        <dbReference type="EMBL" id="TDN99880.1"/>
    </source>
</evidence>